<organism evidence="3 4">
    <name type="scientific">Musa troglodytarum</name>
    <name type="common">fe'i banana</name>
    <dbReference type="NCBI Taxonomy" id="320322"/>
    <lineage>
        <taxon>Eukaryota</taxon>
        <taxon>Viridiplantae</taxon>
        <taxon>Streptophyta</taxon>
        <taxon>Embryophyta</taxon>
        <taxon>Tracheophyta</taxon>
        <taxon>Spermatophyta</taxon>
        <taxon>Magnoliopsida</taxon>
        <taxon>Liliopsida</taxon>
        <taxon>Zingiberales</taxon>
        <taxon>Musaceae</taxon>
        <taxon>Musa</taxon>
    </lineage>
</organism>
<dbReference type="EMBL" id="CP097506">
    <property type="protein sequence ID" value="URD97961.1"/>
    <property type="molecule type" value="Genomic_DNA"/>
</dbReference>
<dbReference type="AlphaFoldDB" id="A0A9E7FMZ7"/>
<dbReference type="InterPro" id="IPR023214">
    <property type="entry name" value="HAD_sf"/>
</dbReference>
<name>A0A9E7FMZ7_9LILI</name>
<evidence type="ECO:0000259" key="2">
    <source>
        <dbReference type="PROSITE" id="PS50969"/>
    </source>
</evidence>
<feature type="region of interest" description="Disordered" evidence="1">
    <location>
        <begin position="1"/>
        <end position="38"/>
    </location>
</feature>
<protein>
    <submittedName>
        <fullName evidence="3">CPDc</fullName>
    </submittedName>
</protein>
<dbReference type="InterPro" id="IPR050365">
    <property type="entry name" value="TIM50"/>
</dbReference>
<evidence type="ECO:0000313" key="3">
    <source>
        <dbReference type="EMBL" id="URD97961.1"/>
    </source>
</evidence>
<feature type="compositionally biased region" description="Polar residues" evidence="1">
    <location>
        <begin position="255"/>
        <end position="266"/>
    </location>
</feature>
<dbReference type="Proteomes" id="UP001055439">
    <property type="component" value="Chromosome 4"/>
</dbReference>
<dbReference type="InterPro" id="IPR004274">
    <property type="entry name" value="FCP1_dom"/>
</dbReference>
<feature type="compositionally biased region" description="Gly residues" evidence="1">
    <location>
        <begin position="26"/>
        <end position="36"/>
    </location>
</feature>
<feature type="region of interest" description="Disordered" evidence="1">
    <location>
        <begin position="223"/>
        <end position="266"/>
    </location>
</feature>
<dbReference type="InterPro" id="IPR036412">
    <property type="entry name" value="HAD-like_sf"/>
</dbReference>
<proteinExistence type="predicted"/>
<dbReference type="PROSITE" id="PS50969">
    <property type="entry name" value="FCP1"/>
    <property type="match status" value="1"/>
</dbReference>
<dbReference type="FunFam" id="3.40.50.1000:FF:000257">
    <property type="entry name" value="Haloacid dehalogenase-like hydrolase (HAD) superfamily protein"/>
    <property type="match status" value="1"/>
</dbReference>
<feature type="region of interest" description="Disordered" evidence="1">
    <location>
        <begin position="153"/>
        <end position="200"/>
    </location>
</feature>
<evidence type="ECO:0000256" key="1">
    <source>
        <dbReference type="SAM" id="MobiDB-lite"/>
    </source>
</evidence>
<feature type="compositionally biased region" description="Basic residues" evidence="1">
    <location>
        <begin position="160"/>
        <end position="173"/>
    </location>
</feature>
<accession>A0A9E7FMZ7</accession>
<feature type="domain" description="FCP1 homology" evidence="2">
    <location>
        <begin position="451"/>
        <end position="629"/>
    </location>
</feature>
<reference evidence="3" key="1">
    <citation type="submission" date="2022-05" db="EMBL/GenBank/DDBJ databases">
        <title>The Musa troglodytarum L. genome provides insights into the mechanism of non-climacteric behaviour and enrichment of carotenoids.</title>
        <authorList>
            <person name="Wang J."/>
        </authorList>
    </citation>
    <scope>NUCLEOTIDE SEQUENCE</scope>
    <source>
        <tissue evidence="3">Leaf</tissue>
    </source>
</reference>
<sequence length="674" mass="74793">MGRSAPSRKAANCNGETGLSQETKSRGGGGGGGGGEAEVELSIGVVVEKKAMRKRKYTNSDTAEKSVIVREDSSNFIILEDTSTKRCRKNKKRLKNKFSNTNSAASLSGTSEIVSVPKSDEVSHPSNQAALMEKETDAMTDAFADSKMEEVIPQTDFMHKAGRRRRRRRKKRKPDNSQNVDTIKNNVMSNTDVEDTDSNVCANQASRNKTKVDVSLNLLKKEGTSSIHGRKGRKNERSTSCASDKQMCTAGPCTSHPSAASVNANGSSRISASDEYKRRNMEVKCDINAEAASKEIAQNTENLLGYSGKGQQCYTAAEEGSLQLLPAGTKEGLSVPPSPIRGVVEKLSSPNLPMMQHNQLGSCNEECPSFSFQIDNKVFIDDPSMNHSVEAIQSRTRVGSERLKLATDENNAADYKHKHTDASTGPEKEFARASMSNVSKDVVLLMAETSLRSRKKLLVLDLNGLLADINTEYHGAHMRVAGKSVFKRPFCDDFLKFCFERFHVGVWSSRKSDNVRKVVDYLMGDLKHKLLFCWGQSKCTDTGYRTIENMHKPLVLKELKKLWNKEDHDLPWEKGEYSPSNTLLVDDSPYKAICNPPHTAIFPYPYRFTEKKDNSLGPGGNLRVYLEGLAVCRDVQLYVQDHPFGQKAIADSNPSWKFYLRIIDRIQQSSSLTS</sequence>
<dbReference type="SUPFAM" id="SSF56784">
    <property type="entry name" value="HAD-like"/>
    <property type="match status" value="1"/>
</dbReference>
<feature type="compositionally biased region" description="Polar residues" evidence="1">
    <location>
        <begin position="176"/>
        <end position="191"/>
    </location>
</feature>
<dbReference type="Pfam" id="PF03031">
    <property type="entry name" value="NIF"/>
    <property type="match status" value="1"/>
</dbReference>
<evidence type="ECO:0000313" key="4">
    <source>
        <dbReference type="Proteomes" id="UP001055439"/>
    </source>
</evidence>
<dbReference type="PANTHER" id="PTHR12210">
    <property type="entry name" value="DULLARD PROTEIN PHOSPHATASE"/>
    <property type="match status" value="1"/>
</dbReference>
<dbReference type="OrthoDB" id="1711508at2759"/>
<keyword evidence="4" id="KW-1185">Reference proteome</keyword>
<dbReference type="SMART" id="SM00577">
    <property type="entry name" value="CPDc"/>
    <property type="match status" value="1"/>
</dbReference>
<dbReference type="Gene3D" id="3.40.50.1000">
    <property type="entry name" value="HAD superfamily/HAD-like"/>
    <property type="match status" value="1"/>
</dbReference>
<gene>
    <name evidence="3" type="ORF">MUK42_30429</name>
</gene>